<dbReference type="Gene3D" id="3.30.60.10">
    <property type="entry name" value="Endochitinase-like"/>
    <property type="match status" value="1"/>
</dbReference>
<organism evidence="8 10">
    <name type="scientific">Rotaria sordida</name>
    <dbReference type="NCBI Taxonomy" id="392033"/>
    <lineage>
        <taxon>Eukaryota</taxon>
        <taxon>Metazoa</taxon>
        <taxon>Spiralia</taxon>
        <taxon>Gnathifera</taxon>
        <taxon>Rotifera</taxon>
        <taxon>Eurotatoria</taxon>
        <taxon>Bdelloidea</taxon>
        <taxon>Philodinida</taxon>
        <taxon>Philodinidae</taxon>
        <taxon>Rotaria</taxon>
    </lineage>
</organism>
<dbReference type="CDD" id="cd00035">
    <property type="entry name" value="ChtBD1"/>
    <property type="match status" value="1"/>
</dbReference>
<evidence type="ECO:0000313" key="8">
    <source>
        <dbReference type="EMBL" id="CAF1214493.1"/>
    </source>
</evidence>
<evidence type="ECO:0000313" key="9">
    <source>
        <dbReference type="EMBL" id="CAF3725103.1"/>
    </source>
</evidence>
<comment type="caution">
    <text evidence="8">The sequence shown here is derived from an EMBL/GenBank/DDBJ whole genome shotgun (WGS) entry which is preliminary data.</text>
</comment>
<dbReference type="Pfam" id="PF00187">
    <property type="entry name" value="Chitin_bind_1"/>
    <property type="match status" value="1"/>
</dbReference>
<feature type="disulfide bond" evidence="5">
    <location>
        <begin position="43"/>
        <end position="55"/>
    </location>
</feature>
<feature type="signal peptide" evidence="6">
    <location>
        <begin position="1"/>
        <end position="23"/>
    </location>
</feature>
<dbReference type="SMART" id="SM00270">
    <property type="entry name" value="ChtBD1"/>
    <property type="match status" value="1"/>
</dbReference>
<keyword evidence="4 5" id="KW-1015">Disulfide bond</keyword>
<evidence type="ECO:0000256" key="4">
    <source>
        <dbReference type="ARBA" id="ARBA00023157"/>
    </source>
</evidence>
<dbReference type="GO" id="GO:0004568">
    <property type="term" value="F:chitinase activity"/>
    <property type="evidence" value="ECO:0007669"/>
    <property type="project" value="InterPro"/>
</dbReference>
<reference evidence="8" key="1">
    <citation type="submission" date="2021-02" db="EMBL/GenBank/DDBJ databases">
        <authorList>
            <person name="Nowell W R."/>
        </authorList>
    </citation>
    <scope>NUCLEOTIDE SEQUENCE</scope>
</reference>
<feature type="chain" id="PRO_5035604460" description="Chitin-binding type-1 domain-containing protein" evidence="6">
    <location>
        <begin position="24"/>
        <end position="277"/>
    </location>
</feature>
<evidence type="ECO:0000313" key="10">
    <source>
        <dbReference type="Proteomes" id="UP000663864"/>
    </source>
</evidence>
<dbReference type="EMBL" id="CAJOBD010000833">
    <property type="protein sequence ID" value="CAF3725103.1"/>
    <property type="molecule type" value="Genomic_DNA"/>
</dbReference>
<dbReference type="PROSITE" id="PS00026">
    <property type="entry name" value="CHIT_BIND_I_1"/>
    <property type="match status" value="1"/>
</dbReference>
<keyword evidence="3" id="KW-0611">Plant defense</keyword>
<dbReference type="SUPFAM" id="SSF57016">
    <property type="entry name" value="Plant lectins/antimicrobial peptides"/>
    <property type="match status" value="1"/>
</dbReference>
<keyword evidence="2 6" id="KW-0732">Signal</keyword>
<proteinExistence type="predicted"/>
<name>A0A814XFU6_9BILA</name>
<evidence type="ECO:0000256" key="5">
    <source>
        <dbReference type="PROSITE-ProRule" id="PRU00261"/>
    </source>
</evidence>
<gene>
    <name evidence="9" type="ORF">JBS370_LOCUS11046</name>
    <name evidence="8" type="ORF">ZHD862_LOCUS23543</name>
</gene>
<protein>
    <recommendedName>
        <fullName evidence="7">Chitin-binding type-1 domain-containing protein</fullName>
    </recommendedName>
</protein>
<dbReference type="PANTHER" id="PTHR22595:SF79">
    <property type="entry name" value="CHITINASE 12"/>
    <property type="match status" value="1"/>
</dbReference>
<dbReference type="Proteomes" id="UP000663864">
    <property type="component" value="Unassembled WGS sequence"/>
</dbReference>
<dbReference type="PROSITE" id="PS50941">
    <property type="entry name" value="CHIT_BIND_I_2"/>
    <property type="match status" value="1"/>
</dbReference>
<evidence type="ECO:0000259" key="7">
    <source>
        <dbReference type="PROSITE" id="PS50941"/>
    </source>
</evidence>
<feature type="disulfide bond" evidence="5">
    <location>
        <begin position="48"/>
        <end position="62"/>
    </location>
</feature>
<dbReference type="GO" id="GO:0006952">
    <property type="term" value="P:defense response"/>
    <property type="evidence" value="ECO:0007669"/>
    <property type="project" value="UniProtKB-KW"/>
</dbReference>
<evidence type="ECO:0000256" key="6">
    <source>
        <dbReference type="SAM" id="SignalP"/>
    </source>
</evidence>
<comment type="caution">
    <text evidence="5">Lacks conserved residue(s) required for the propagation of feature annotation.</text>
</comment>
<dbReference type="CDD" id="cd00325">
    <property type="entry name" value="chitinase_GH19"/>
    <property type="match status" value="1"/>
</dbReference>
<dbReference type="GO" id="GO:0006032">
    <property type="term" value="P:chitin catabolic process"/>
    <property type="evidence" value="ECO:0007669"/>
    <property type="project" value="InterPro"/>
</dbReference>
<dbReference type="GO" id="GO:0008061">
    <property type="term" value="F:chitin binding"/>
    <property type="evidence" value="ECO:0007669"/>
    <property type="project" value="UniProtKB-UniRule"/>
</dbReference>
<dbReference type="Gene3D" id="1.10.530.10">
    <property type="match status" value="1"/>
</dbReference>
<dbReference type="EMBL" id="CAJNOT010001538">
    <property type="protein sequence ID" value="CAF1214493.1"/>
    <property type="molecule type" value="Genomic_DNA"/>
</dbReference>
<dbReference type="InterPro" id="IPR001002">
    <property type="entry name" value="Chitin-bd_1"/>
</dbReference>
<dbReference type="Proteomes" id="UP000663836">
    <property type="component" value="Unassembled WGS sequence"/>
</dbReference>
<evidence type="ECO:0000256" key="3">
    <source>
        <dbReference type="ARBA" id="ARBA00022821"/>
    </source>
</evidence>
<dbReference type="AlphaFoldDB" id="A0A814XFU6"/>
<dbReference type="PANTHER" id="PTHR22595">
    <property type="entry name" value="CHITINASE-RELATED"/>
    <property type="match status" value="1"/>
</dbReference>
<dbReference type="GO" id="GO:0051707">
    <property type="term" value="P:response to other organism"/>
    <property type="evidence" value="ECO:0007669"/>
    <property type="project" value="UniProtKB-ARBA"/>
</dbReference>
<dbReference type="InterPro" id="IPR023346">
    <property type="entry name" value="Lysozyme-like_dom_sf"/>
</dbReference>
<keyword evidence="1 5" id="KW-0147">Chitin-binding</keyword>
<dbReference type="Gene3D" id="3.30.20.10">
    <property type="entry name" value="Endochitinase, domain 2"/>
    <property type="match status" value="1"/>
</dbReference>
<evidence type="ECO:0000256" key="2">
    <source>
        <dbReference type="ARBA" id="ARBA00022729"/>
    </source>
</evidence>
<evidence type="ECO:0000256" key="1">
    <source>
        <dbReference type="ARBA" id="ARBA00022669"/>
    </source>
</evidence>
<accession>A0A814XFU6</accession>
<dbReference type="SUPFAM" id="SSF53955">
    <property type="entry name" value="Lysozyme-like"/>
    <property type="match status" value="1"/>
</dbReference>
<feature type="domain" description="Chitin-binding type-1" evidence="7">
    <location>
        <begin position="38"/>
        <end position="73"/>
    </location>
</feature>
<dbReference type="InterPro" id="IPR036861">
    <property type="entry name" value="Endochitinase-like_sf"/>
</dbReference>
<sequence length="277" mass="31841">MRIIQVSFILIIFLSVILHEIKGNLVSEFIQFLKRLIQSNCSCSQNECCSKWGYCGRTDAYCGQDCQSGPCKISYKTIHTNFDITSEVFACIFTNIDNDLRDRRLKGFKEAMKYMKWQPVNSTEAAIFLAHVSHETDGLKTLAEYCSKQGTCNNYQTSWCSIEARPNKKYYGRGWFQLSYPCNYYNAGKAIGFDLLNNPDLVSKIDKIAALTAIWYFKETEMNQLAQQDNFGGTTRKLNEYECSGKAGYHMQAERIQTYHRVRKCFDLPEATTNLTC</sequence>
<dbReference type="Pfam" id="PF00182">
    <property type="entry name" value="Glyco_hydro_19"/>
    <property type="match status" value="1"/>
</dbReference>
<dbReference type="GO" id="GO:0016998">
    <property type="term" value="P:cell wall macromolecule catabolic process"/>
    <property type="evidence" value="ECO:0007669"/>
    <property type="project" value="InterPro"/>
</dbReference>
<dbReference type="InterPro" id="IPR018371">
    <property type="entry name" value="Chitin-binding_1_CS"/>
</dbReference>
<dbReference type="InterPro" id="IPR000726">
    <property type="entry name" value="Glyco_hydro_19_cat"/>
</dbReference>